<name>A0A9X2K6Y3_9ACTN</name>
<proteinExistence type="predicted"/>
<dbReference type="EMBL" id="JAMZEB010000002">
    <property type="protein sequence ID" value="MCP2363067.1"/>
    <property type="molecule type" value="Genomic_DNA"/>
</dbReference>
<dbReference type="AlphaFoldDB" id="A0A9X2K6Y3"/>
<keyword evidence="2" id="KW-1185">Reference proteome</keyword>
<evidence type="ECO:0000313" key="2">
    <source>
        <dbReference type="Proteomes" id="UP001139648"/>
    </source>
</evidence>
<dbReference type="RefSeq" id="WP_253754381.1">
    <property type="nucleotide sequence ID" value="NZ_BAABKA010000023.1"/>
</dbReference>
<dbReference type="Proteomes" id="UP001139648">
    <property type="component" value="Unassembled WGS sequence"/>
</dbReference>
<gene>
    <name evidence="1" type="ORF">HD597_010087</name>
</gene>
<accession>A0A9X2K6Y3</accession>
<protein>
    <submittedName>
        <fullName evidence="1">Uncharacterized protein</fullName>
    </submittedName>
</protein>
<reference evidence="1" key="1">
    <citation type="submission" date="2022-06" db="EMBL/GenBank/DDBJ databases">
        <title>Sequencing the genomes of 1000 actinobacteria strains.</title>
        <authorList>
            <person name="Klenk H.-P."/>
        </authorList>
    </citation>
    <scope>NUCLEOTIDE SEQUENCE</scope>
    <source>
        <strain evidence="1">DSM 46694</strain>
    </source>
</reference>
<comment type="caution">
    <text evidence="1">The sequence shown here is derived from an EMBL/GenBank/DDBJ whole genome shotgun (WGS) entry which is preliminary data.</text>
</comment>
<organism evidence="1 2">
    <name type="scientific">Nonomuraea thailandensis</name>
    <dbReference type="NCBI Taxonomy" id="1188745"/>
    <lineage>
        <taxon>Bacteria</taxon>
        <taxon>Bacillati</taxon>
        <taxon>Actinomycetota</taxon>
        <taxon>Actinomycetes</taxon>
        <taxon>Streptosporangiales</taxon>
        <taxon>Streptosporangiaceae</taxon>
        <taxon>Nonomuraea</taxon>
    </lineage>
</organism>
<sequence length="127" mass="14026">MAELDASELLAISEYVEDGARRAAEGAYPLVREHALALQKRWQDNARKTAGRHGKHYPRSITSEQIYAEDAAIWEIGPDRARKQGSMGEGFEYGGPYQPPHLDGQRAAVATEPEFNAAVDAFARTLL</sequence>
<evidence type="ECO:0000313" key="1">
    <source>
        <dbReference type="EMBL" id="MCP2363067.1"/>
    </source>
</evidence>